<gene>
    <name evidence="1" type="ORF">AGR4A_Lc60202</name>
</gene>
<name>A0A822VAE8_AGRTU</name>
<comment type="caution">
    <text evidence="1">The sequence shown here is derived from an EMBL/GenBank/DDBJ whole genome shotgun (WGS) entry which is preliminary data.</text>
</comment>
<evidence type="ECO:0000313" key="1">
    <source>
        <dbReference type="EMBL" id="CVI23854.1"/>
    </source>
</evidence>
<organism evidence="1 2">
    <name type="scientific">Agrobacterium tumefaciens str. B6</name>
    <dbReference type="NCBI Taxonomy" id="1183423"/>
    <lineage>
        <taxon>Bacteria</taxon>
        <taxon>Pseudomonadati</taxon>
        <taxon>Pseudomonadota</taxon>
        <taxon>Alphaproteobacteria</taxon>
        <taxon>Hyphomicrobiales</taxon>
        <taxon>Rhizobiaceae</taxon>
        <taxon>Rhizobium/Agrobacterium group</taxon>
        <taxon>Agrobacterium</taxon>
        <taxon>Agrobacterium tumefaciens complex</taxon>
    </lineage>
</organism>
<dbReference type="EMBL" id="FCNL01000036">
    <property type="protein sequence ID" value="CVI23854.1"/>
    <property type="molecule type" value="Genomic_DNA"/>
</dbReference>
<dbReference type="Proteomes" id="UP000192074">
    <property type="component" value="Unassembled WGS sequence"/>
</dbReference>
<evidence type="ECO:0000313" key="2">
    <source>
        <dbReference type="Proteomes" id="UP000192074"/>
    </source>
</evidence>
<protein>
    <submittedName>
        <fullName evidence="1">Uncharacterized protein</fullName>
    </submittedName>
</protein>
<accession>A0A822VAE8</accession>
<sequence>MIADEALIKLCCKYGTSRYGSLFVRNTERILYCETDNASVT</sequence>
<proteinExistence type="predicted"/>
<reference evidence="1 2" key="1">
    <citation type="submission" date="2016-01" db="EMBL/GenBank/DDBJ databases">
        <authorList>
            <person name="Regsiter A."/>
            <person name="william w."/>
        </authorList>
    </citation>
    <scope>NUCLEOTIDE SEQUENCE [LARGE SCALE GENOMIC DNA]</scope>
    <source>
        <strain evidence="1 2">B6</strain>
    </source>
</reference>
<dbReference type="AlphaFoldDB" id="A0A822VAE8"/>